<dbReference type="OrthoDB" id="9808942at2"/>
<dbReference type="InterPro" id="IPR005531">
    <property type="entry name" value="Asp23"/>
</dbReference>
<name>D3Q3S8_STANL</name>
<evidence type="ECO:0000313" key="4">
    <source>
        <dbReference type="Proteomes" id="UP000000844"/>
    </source>
</evidence>
<proteinExistence type="inferred from homology"/>
<accession>D3Q3S8</accession>
<dbReference type="HOGENOM" id="CLU_113198_1_0_11"/>
<dbReference type="PANTHER" id="PTHR34297:SF3">
    <property type="entry name" value="ALKALINE SHOCK PROTEIN 23"/>
    <property type="match status" value="1"/>
</dbReference>
<reference evidence="3 4" key="1">
    <citation type="journal article" date="2009" name="Stand. Genomic Sci.">
        <title>Complete genome sequence of Stackebrandtia nassauensis type strain (LLR-40K-21).</title>
        <authorList>
            <person name="Munk C."/>
            <person name="Lapidus A."/>
            <person name="Copeland A."/>
            <person name="Jando M."/>
            <person name="Mayilraj S."/>
            <person name="Glavina Del Rio T."/>
            <person name="Nolan M."/>
            <person name="Chen F."/>
            <person name="Lucas S."/>
            <person name="Tice H."/>
            <person name="Cheng J.F."/>
            <person name="Han C."/>
            <person name="Detter J.C."/>
            <person name="Bruce D."/>
            <person name="Goodwin L."/>
            <person name="Chain P."/>
            <person name="Pitluck S."/>
            <person name="Goker M."/>
            <person name="Ovchinikova G."/>
            <person name="Pati A."/>
            <person name="Ivanova N."/>
            <person name="Mavromatis K."/>
            <person name="Chen A."/>
            <person name="Palaniappan K."/>
            <person name="Land M."/>
            <person name="Hauser L."/>
            <person name="Chang Y.J."/>
            <person name="Jeffries C.D."/>
            <person name="Bristow J."/>
            <person name="Eisen J.A."/>
            <person name="Markowitz V."/>
            <person name="Hugenholtz P."/>
            <person name="Kyrpides N.C."/>
            <person name="Klenk H.P."/>
        </authorList>
    </citation>
    <scope>NUCLEOTIDE SEQUENCE [LARGE SCALE GENOMIC DNA]</scope>
    <source>
        <strain evidence="4">DSM 44728 / CIP 108903 / NRRL B-16338 / NBRC 102104 / LLR-40K-21</strain>
    </source>
</reference>
<dbReference type="KEGG" id="sna:Snas_4348"/>
<comment type="similarity">
    <text evidence="1">Belongs to the asp23 family.</text>
</comment>
<dbReference type="RefSeq" id="WP_013019566.1">
    <property type="nucleotide sequence ID" value="NC_013947.1"/>
</dbReference>
<evidence type="ECO:0000256" key="2">
    <source>
        <dbReference type="SAM" id="MobiDB-lite"/>
    </source>
</evidence>
<gene>
    <name evidence="3" type="ordered locus">Snas_4348</name>
</gene>
<organism evidence="3 4">
    <name type="scientific">Stackebrandtia nassauensis (strain DSM 44728 / CIP 108903 / NRRL B-16338 / NBRC 102104 / LLR-40K-21)</name>
    <dbReference type="NCBI Taxonomy" id="446470"/>
    <lineage>
        <taxon>Bacteria</taxon>
        <taxon>Bacillati</taxon>
        <taxon>Actinomycetota</taxon>
        <taxon>Actinomycetes</taxon>
        <taxon>Glycomycetales</taxon>
        <taxon>Glycomycetaceae</taxon>
        <taxon>Stackebrandtia</taxon>
    </lineage>
</organism>
<dbReference type="Pfam" id="PF03780">
    <property type="entry name" value="Asp23"/>
    <property type="match status" value="1"/>
</dbReference>
<feature type="region of interest" description="Disordered" evidence="2">
    <location>
        <begin position="1"/>
        <end position="33"/>
    </location>
</feature>
<evidence type="ECO:0000256" key="1">
    <source>
        <dbReference type="ARBA" id="ARBA00005721"/>
    </source>
</evidence>
<keyword evidence="4" id="KW-1185">Reference proteome</keyword>
<evidence type="ECO:0008006" key="5">
    <source>
        <dbReference type="Google" id="ProtNLM"/>
    </source>
</evidence>
<dbReference type="AlphaFoldDB" id="D3Q3S8"/>
<protein>
    <recommendedName>
        <fullName evidence="5">Asp23/Gls24 family envelope stress response protein</fullName>
    </recommendedName>
</protein>
<dbReference type="STRING" id="446470.Snas_4348"/>
<feature type="compositionally biased region" description="Low complexity" evidence="2">
    <location>
        <begin position="1"/>
        <end position="24"/>
    </location>
</feature>
<dbReference type="EMBL" id="CP001778">
    <property type="protein sequence ID" value="ADD43995.1"/>
    <property type="molecule type" value="Genomic_DNA"/>
</dbReference>
<dbReference type="PANTHER" id="PTHR34297">
    <property type="entry name" value="HYPOTHETICAL CYTOSOLIC PROTEIN-RELATED"/>
    <property type="match status" value="1"/>
</dbReference>
<dbReference type="Proteomes" id="UP000000844">
    <property type="component" value="Chromosome"/>
</dbReference>
<dbReference type="eggNOG" id="COG1302">
    <property type="taxonomic scope" value="Bacteria"/>
</dbReference>
<evidence type="ECO:0000313" key="3">
    <source>
        <dbReference type="EMBL" id="ADD43995.1"/>
    </source>
</evidence>
<sequence>MANTTTATKTTGGEAPAKAGTARPAARKTHSKLVTDTGSTTIAEGVVSKIAGLAAREIPGVHSMGTSMSRRIGQLKSLVPGASGTPSQGVAVEVGERETAIDLDVVTWYGQSIVDVTEAVRDNVVERVQDMTGLKVVEVNINVDDVFVEGQDSAEPKEPRVQ</sequence>